<dbReference type="Pfam" id="PF00293">
    <property type="entry name" value="NUDIX"/>
    <property type="match status" value="1"/>
</dbReference>
<dbReference type="Proteomes" id="UP000577891">
    <property type="component" value="Unassembled WGS sequence"/>
</dbReference>
<dbReference type="CDD" id="cd04679">
    <property type="entry name" value="NUDIX_MutT_Nudt1"/>
    <property type="match status" value="1"/>
</dbReference>
<dbReference type="EMBL" id="JABEQE010000004">
    <property type="protein sequence ID" value="MBB2171728.1"/>
    <property type="molecule type" value="Genomic_DNA"/>
</dbReference>
<dbReference type="InterPro" id="IPR015797">
    <property type="entry name" value="NUDIX_hydrolase-like_dom_sf"/>
</dbReference>
<sequence>MTDSTPPIPQPRVGCGAAIIEDGKLLLVLRRKDPEAQHWGLPGGKLDPYETVANATIREIAEELGITITLTSLLCIVDQIDRARGTHWVAPVFRATIQTGTPAIHEPHALADWGWFPLTALPTPLTEATRQALAMLNAFPNRL</sequence>
<reference evidence="4 5" key="1">
    <citation type="submission" date="2020-04" db="EMBL/GenBank/DDBJ databases">
        <title>Description of novel Gluconacetobacter.</title>
        <authorList>
            <person name="Sombolestani A."/>
        </authorList>
    </citation>
    <scope>NUCLEOTIDE SEQUENCE [LARGE SCALE GENOMIC DNA]</scope>
    <source>
        <strain evidence="4 5">LMG 27724</strain>
    </source>
</reference>
<dbReference type="InterPro" id="IPR020476">
    <property type="entry name" value="Nudix_hydrolase"/>
</dbReference>
<protein>
    <submittedName>
        <fullName evidence="4">NUDIX domain-containing protein</fullName>
    </submittedName>
</protein>
<organism evidence="4 5">
    <name type="scientific">Gluconacetobacter asukensis</name>
    <dbReference type="NCBI Taxonomy" id="1017181"/>
    <lineage>
        <taxon>Bacteria</taxon>
        <taxon>Pseudomonadati</taxon>
        <taxon>Pseudomonadota</taxon>
        <taxon>Alphaproteobacteria</taxon>
        <taxon>Acetobacterales</taxon>
        <taxon>Acetobacteraceae</taxon>
        <taxon>Gluconacetobacter</taxon>
    </lineage>
</organism>
<dbReference type="RefSeq" id="WP_182978331.1">
    <property type="nucleotide sequence ID" value="NZ_BAABGB010000013.1"/>
</dbReference>
<dbReference type="AlphaFoldDB" id="A0A7W4IZG7"/>
<dbReference type="InterPro" id="IPR000086">
    <property type="entry name" value="NUDIX_hydrolase_dom"/>
</dbReference>
<dbReference type="PRINTS" id="PR00502">
    <property type="entry name" value="NUDIXFAMILY"/>
</dbReference>
<dbReference type="GO" id="GO:0016787">
    <property type="term" value="F:hydrolase activity"/>
    <property type="evidence" value="ECO:0007669"/>
    <property type="project" value="UniProtKB-KW"/>
</dbReference>
<keyword evidence="5" id="KW-1185">Reference proteome</keyword>
<dbReference type="SUPFAM" id="SSF55811">
    <property type="entry name" value="Nudix"/>
    <property type="match status" value="1"/>
</dbReference>
<proteinExistence type="predicted"/>
<evidence type="ECO:0000259" key="3">
    <source>
        <dbReference type="PROSITE" id="PS51462"/>
    </source>
</evidence>
<dbReference type="PROSITE" id="PS51462">
    <property type="entry name" value="NUDIX"/>
    <property type="match status" value="1"/>
</dbReference>
<name>A0A7W4IZG7_9PROT</name>
<dbReference type="PANTHER" id="PTHR43046">
    <property type="entry name" value="GDP-MANNOSE MANNOSYL HYDROLASE"/>
    <property type="match status" value="1"/>
</dbReference>
<accession>A0A7W4IZG7</accession>
<evidence type="ECO:0000256" key="1">
    <source>
        <dbReference type="ARBA" id="ARBA00001946"/>
    </source>
</evidence>
<evidence type="ECO:0000256" key="2">
    <source>
        <dbReference type="ARBA" id="ARBA00022801"/>
    </source>
</evidence>
<dbReference type="Gene3D" id="3.90.79.10">
    <property type="entry name" value="Nucleoside Triphosphate Pyrophosphohydrolase"/>
    <property type="match status" value="1"/>
</dbReference>
<evidence type="ECO:0000313" key="4">
    <source>
        <dbReference type="EMBL" id="MBB2171728.1"/>
    </source>
</evidence>
<dbReference type="PANTHER" id="PTHR43046:SF14">
    <property type="entry name" value="MUTT_NUDIX FAMILY PROTEIN"/>
    <property type="match status" value="1"/>
</dbReference>
<feature type="domain" description="Nudix hydrolase" evidence="3">
    <location>
        <begin position="10"/>
        <end position="139"/>
    </location>
</feature>
<gene>
    <name evidence="4" type="ORF">HLH35_06270</name>
</gene>
<comment type="caution">
    <text evidence="4">The sequence shown here is derived from an EMBL/GenBank/DDBJ whole genome shotgun (WGS) entry which is preliminary data.</text>
</comment>
<comment type="cofactor">
    <cofactor evidence="1">
        <name>Mg(2+)</name>
        <dbReference type="ChEBI" id="CHEBI:18420"/>
    </cofactor>
</comment>
<keyword evidence="2" id="KW-0378">Hydrolase</keyword>
<evidence type="ECO:0000313" key="5">
    <source>
        <dbReference type="Proteomes" id="UP000577891"/>
    </source>
</evidence>